<dbReference type="InterPro" id="IPR036388">
    <property type="entry name" value="WH-like_DNA-bd_sf"/>
</dbReference>
<dbReference type="PRINTS" id="PR00364">
    <property type="entry name" value="DISEASERSIST"/>
</dbReference>
<gene>
    <name evidence="6" type="ORF">ILEXP_LOCUS55834</name>
</gene>
<comment type="caution">
    <text evidence="6">The sequence shown here is derived from an EMBL/GenBank/DDBJ whole genome shotgun (WGS) entry which is preliminary data.</text>
</comment>
<dbReference type="InterPro" id="IPR002182">
    <property type="entry name" value="NB-ARC"/>
</dbReference>
<accession>A0ABC8UWK5</accession>
<name>A0ABC8UWK5_9AQUA</name>
<evidence type="ECO:0000313" key="7">
    <source>
        <dbReference type="Proteomes" id="UP001642360"/>
    </source>
</evidence>
<dbReference type="Gene3D" id="1.10.8.430">
    <property type="entry name" value="Helical domain of apoptotic protease-activating factors"/>
    <property type="match status" value="1"/>
</dbReference>
<evidence type="ECO:0000256" key="2">
    <source>
        <dbReference type="ARBA" id="ARBA00022614"/>
    </source>
</evidence>
<dbReference type="Proteomes" id="UP001642360">
    <property type="component" value="Unassembled WGS sequence"/>
</dbReference>
<dbReference type="Pfam" id="PF05659">
    <property type="entry name" value="RPW8"/>
    <property type="match status" value="1"/>
</dbReference>
<dbReference type="InterPro" id="IPR032675">
    <property type="entry name" value="LRR_dom_sf"/>
</dbReference>
<dbReference type="GO" id="GO:0006952">
    <property type="term" value="P:defense response"/>
    <property type="evidence" value="ECO:0007669"/>
    <property type="project" value="UniProtKB-KW"/>
</dbReference>
<dbReference type="PANTHER" id="PTHR36766:SF3">
    <property type="entry name" value="RPW8 DOMAIN-CONTAINING PROTEIN"/>
    <property type="match status" value="1"/>
</dbReference>
<dbReference type="EMBL" id="CAUOFW020009313">
    <property type="protein sequence ID" value="CAK9185435.1"/>
    <property type="molecule type" value="Genomic_DNA"/>
</dbReference>
<dbReference type="PROSITE" id="PS51153">
    <property type="entry name" value="RPW8"/>
    <property type="match status" value="1"/>
</dbReference>
<sequence>MADLILGAVVGELLAAVIEATKQAINFKSSLDNLKTTLIAIQPFFDEIEKLNKLLDARKEETGMFIDRLKEGKNLVLKCSTIKSWNVYKKIRYNKKLTDLDSSLLRFFQIDVQALMARDSKKILVGVNDNDQKLDRILSILKNGVGGSRYSNGVSGSCTVPGVPHFIVGLDVPLQELKVMLLKDEVSVVVLSAPGGCGKTTLAKMLGRDDEIKAIYGANIFFVNVSKTPNIKVMVQKLFQHQGCHQLPEFQSDDDAINQLENFLEQKGHDRILLVLDDVWPGSESLIQDFKFQIPGYKILVTSRSELTGFDSTYRLKLLNDQDAITLFRHLAFPQDGTSNVPDDLVNEVVKGCGGFPLALTVVARSLYKKHEVIWRSTVKKWSEGQSIFDSNTELLKRLQTSLDALEEMPIVKECYVDLGSFPEDQRIPASALKDMWVEMYNLDEDGMDTLVNLIELSNRNLANLVLTRKDSSEVDDYCNEQFVTQHDLLRELAIYQSNRAPIEQRTRLIMDISGNNHPRGWIEQISQPIHAHLLSISTDETFSSSCYDLQVPEVKILILNFRTGNFTLPQFLERMDRLKVLIITNYGFSPAELNDFLLLGYLSNLKRIRLEHVSIPSLSTSVLELRNLRKISLIMCEIAKAFENCTMELPHLWPNLEHMDIDCCYDLFELPAGLCNLIHLRKLNITYCHELRALPEGFGNLTNLEVLRLHSCTKLYDLPESIGSLQKLRFLDMSDCLRLGKLPTRMDKLCGLRTLHMRGCRGLEELPTSVMDLKQLKDVICDEETAYLWEPYESYLVNLKINVLKEDINLNWLHNFHP</sequence>
<dbReference type="SUPFAM" id="SSF52540">
    <property type="entry name" value="P-loop containing nucleoside triphosphate hydrolases"/>
    <property type="match status" value="1"/>
</dbReference>
<keyword evidence="7" id="KW-1185">Reference proteome</keyword>
<feature type="domain" description="RPW8" evidence="5">
    <location>
        <begin position="1"/>
        <end position="146"/>
    </location>
</feature>
<dbReference type="Gene3D" id="3.40.50.300">
    <property type="entry name" value="P-loop containing nucleotide triphosphate hydrolases"/>
    <property type="match status" value="1"/>
</dbReference>
<dbReference type="PANTHER" id="PTHR36766">
    <property type="entry name" value="PLANT BROAD-SPECTRUM MILDEW RESISTANCE PROTEIN RPW8"/>
    <property type="match status" value="1"/>
</dbReference>
<evidence type="ECO:0000313" key="6">
    <source>
        <dbReference type="EMBL" id="CAK9185435.1"/>
    </source>
</evidence>
<evidence type="ECO:0000256" key="1">
    <source>
        <dbReference type="ARBA" id="ARBA00008894"/>
    </source>
</evidence>
<protein>
    <recommendedName>
        <fullName evidence="5">RPW8 domain-containing protein</fullName>
    </recommendedName>
</protein>
<dbReference type="InterPro" id="IPR008808">
    <property type="entry name" value="Powdery_mildew-R_dom"/>
</dbReference>
<reference evidence="6 7" key="1">
    <citation type="submission" date="2024-02" db="EMBL/GenBank/DDBJ databases">
        <authorList>
            <person name="Vignale AGUSTIN F."/>
            <person name="Sosa J E."/>
            <person name="Modenutti C."/>
        </authorList>
    </citation>
    <scope>NUCLEOTIDE SEQUENCE [LARGE SCALE GENOMIC DNA]</scope>
</reference>
<evidence type="ECO:0000256" key="4">
    <source>
        <dbReference type="ARBA" id="ARBA00022821"/>
    </source>
</evidence>
<dbReference type="Gene3D" id="3.80.10.10">
    <property type="entry name" value="Ribonuclease Inhibitor"/>
    <property type="match status" value="1"/>
</dbReference>
<evidence type="ECO:0000256" key="3">
    <source>
        <dbReference type="ARBA" id="ARBA00022737"/>
    </source>
</evidence>
<dbReference type="Gene3D" id="1.10.10.10">
    <property type="entry name" value="Winged helix-like DNA-binding domain superfamily/Winged helix DNA-binding domain"/>
    <property type="match status" value="1"/>
</dbReference>
<comment type="similarity">
    <text evidence="1">Belongs to the disease resistance NB-LRR family.</text>
</comment>
<dbReference type="InterPro" id="IPR042197">
    <property type="entry name" value="Apaf_helical"/>
</dbReference>
<dbReference type="Pfam" id="PF00931">
    <property type="entry name" value="NB-ARC"/>
    <property type="match status" value="1"/>
</dbReference>
<evidence type="ECO:0000259" key="5">
    <source>
        <dbReference type="PROSITE" id="PS51153"/>
    </source>
</evidence>
<dbReference type="AlphaFoldDB" id="A0ABC8UWK5"/>
<dbReference type="SUPFAM" id="SSF52047">
    <property type="entry name" value="RNI-like"/>
    <property type="match status" value="1"/>
</dbReference>
<dbReference type="InterPro" id="IPR027417">
    <property type="entry name" value="P-loop_NTPase"/>
</dbReference>
<organism evidence="6 7">
    <name type="scientific">Ilex paraguariensis</name>
    <name type="common">yerba mate</name>
    <dbReference type="NCBI Taxonomy" id="185542"/>
    <lineage>
        <taxon>Eukaryota</taxon>
        <taxon>Viridiplantae</taxon>
        <taxon>Streptophyta</taxon>
        <taxon>Embryophyta</taxon>
        <taxon>Tracheophyta</taxon>
        <taxon>Spermatophyta</taxon>
        <taxon>Magnoliopsida</taxon>
        <taxon>eudicotyledons</taxon>
        <taxon>Gunneridae</taxon>
        <taxon>Pentapetalae</taxon>
        <taxon>asterids</taxon>
        <taxon>campanulids</taxon>
        <taxon>Aquifoliales</taxon>
        <taxon>Aquifoliaceae</taxon>
        <taxon>Ilex</taxon>
    </lineage>
</organism>
<proteinExistence type="inferred from homology"/>
<keyword evidence="2" id="KW-0433">Leucine-rich repeat</keyword>
<keyword evidence="3" id="KW-0677">Repeat</keyword>
<keyword evidence="4" id="KW-0611">Plant defense</keyword>